<keyword evidence="1" id="KW-0472">Membrane</keyword>
<dbReference type="Proteomes" id="UP000317522">
    <property type="component" value="Segment"/>
</dbReference>
<keyword evidence="1" id="KW-1133">Transmembrane helix</keyword>
<organism evidence="2">
    <name type="scientific">Heliothis virescens ascovirus 3j</name>
    <dbReference type="NCBI Taxonomy" id="1561067"/>
    <lineage>
        <taxon>Viruses</taxon>
        <taxon>Varidnaviria</taxon>
        <taxon>Bamfordvirae</taxon>
        <taxon>Nucleocytoviricota</taxon>
        <taxon>Megaviricetes</taxon>
        <taxon>Pimascovirales</taxon>
        <taxon>Pimascovirales incertae sedis</taxon>
        <taxon>Ascoviridae</taxon>
        <taxon>Ascovirus</taxon>
    </lineage>
</organism>
<evidence type="ECO:0000256" key="1">
    <source>
        <dbReference type="SAM" id="Phobius"/>
    </source>
</evidence>
<evidence type="ECO:0000313" key="2">
    <source>
        <dbReference type="EMBL" id="BBB16590.1"/>
    </source>
</evidence>
<protein>
    <submittedName>
        <fullName evidence="2">Uncharacterized protein</fullName>
    </submittedName>
</protein>
<keyword evidence="1" id="KW-0812">Transmembrane</keyword>
<accession>A0A2Z5UZK2</accession>
<name>A0A2Z5UZK2_9VIRU</name>
<proteinExistence type="predicted"/>
<dbReference type="EMBL" id="LC332918">
    <property type="protein sequence ID" value="BBB16590.1"/>
    <property type="molecule type" value="Genomic_DNA"/>
</dbReference>
<sequence>MYFDIFQCVCYLTYALTAISICILMQFDRMTLVYYAGLMYLDIEQICLYYYEYLKSIVAALATADLPTALYHSETATYRLSYRLNGQLHTLVIPKEDVIHDRRYAYTDSDGVYVKLDSFVGPTGNFHGMNVTMKHLGLKVNGDLRLLDIKQVGKPPICLGSDDVLRYI</sequence>
<feature type="transmembrane region" description="Helical" evidence="1">
    <location>
        <begin position="9"/>
        <end position="27"/>
    </location>
</feature>
<reference evidence="2" key="1">
    <citation type="submission" date="2017-10" db="EMBL/GenBank/DDBJ databases">
        <title>Ascovirus isolated from Spodoptera litura (Noctuidae: Lepidoptera) transmitted by generalist endoparasitoid Meteorus pulchricornis (Braconidae: Hymenoptera).</title>
        <authorList>
            <person name="Arai E."/>
            <person name="Ishii K."/>
            <person name="Ishii H."/>
            <person name="Kunimi Y."/>
            <person name="Inoue M.N."/>
            <person name="Makiyama N."/>
            <person name="Sagawa S."/>
            <person name="Nakai M."/>
        </authorList>
    </citation>
    <scope>NUCLEOTIDE SEQUENCE [LARGE SCALE GENOMIC DNA]</scope>
    <source>
        <strain evidence="2">ENT01</strain>
    </source>
</reference>